<evidence type="ECO:0000313" key="1">
    <source>
        <dbReference type="EMBL" id="MBO8184785.1"/>
    </source>
</evidence>
<sequence length="104" mass="11349">MTIRRAVQELLDAGPLPSEEASEEEIASAQHLLEQIAKPVSGEEAQALTAAFGSDDCYGLSWTLLHLIETAPSAHNANYSQNTDNPWVELLNSRVEFGKENRGV</sequence>
<gene>
    <name evidence="1" type="ORF">JW592_04745</name>
</gene>
<proteinExistence type="predicted"/>
<evidence type="ECO:0000313" key="2">
    <source>
        <dbReference type="Proteomes" id="UP001518976"/>
    </source>
</evidence>
<dbReference type="Proteomes" id="UP001518976">
    <property type="component" value="Unassembled WGS sequence"/>
</dbReference>
<reference evidence="1 2" key="1">
    <citation type="submission" date="2021-02" db="EMBL/GenBank/DDBJ databases">
        <title>Streptomyces spirodelae sp. nov., isolated from duckweed.</title>
        <authorList>
            <person name="Saimee Y."/>
            <person name="Duangmal K."/>
        </authorList>
    </citation>
    <scope>NUCLEOTIDE SEQUENCE [LARGE SCALE GENOMIC DNA]</scope>
    <source>
        <strain evidence="1 2">DW4-2</strain>
    </source>
</reference>
<protein>
    <submittedName>
        <fullName evidence="1">Uncharacterized protein</fullName>
    </submittedName>
</protein>
<accession>A0ABS3WNT5</accession>
<dbReference type="RefSeq" id="WP_209263597.1">
    <property type="nucleotide sequence ID" value="NZ_JAFFZN010000003.1"/>
</dbReference>
<comment type="caution">
    <text evidence="1">The sequence shown here is derived from an EMBL/GenBank/DDBJ whole genome shotgun (WGS) entry which is preliminary data.</text>
</comment>
<dbReference type="EMBL" id="JAFFZN010000003">
    <property type="protein sequence ID" value="MBO8184785.1"/>
    <property type="molecule type" value="Genomic_DNA"/>
</dbReference>
<name>A0ABS3WNT5_9ACTN</name>
<organism evidence="1 2">
    <name type="scientific">Streptomyces spirodelae</name>
    <dbReference type="NCBI Taxonomy" id="2812904"/>
    <lineage>
        <taxon>Bacteria</taxon>
        <taxon>Bacillati</taxon>
        <taxon>Actinomycetota</taxon>
        <taxon>Actinomycetes</taxon>
        <taxon>Kitasatosporales</taxon>
        <taxon>Streptomycetaceae</taxon>
        <taxon>Streptomyces</taxon>
    </lineage>
</organism>
<keyword evidence="2" id="KW-1185">Reference proteome</keyword>